<dbReference type="PROSITE" id="PS50931">
    <property type="entry name" value="HTH_LYSR"/>
    <property type="match status" value="1"/>
</dbReference>
<gene>
    <name evidence="6" type="ORF">SAMN04488050_106176</name>
</gene>
<proteinExistence type="inferred from homology"/>
<dbReference type="SUPFAM" id="SSF53850">
    <property type="entry name" value="Periplasmic binding protein-like II"/>
    <property type="match status" value="1"/>
</dbReference>
<dbReference type="InterPro" id="IPR036388">
    <property type="entry name" value="WH-like_DNA-bd_sf"/>
</dbReference>
<dbReference type="Pfam" id="PF00126">
    <property type="entry name" value="HTH_1"/>
    <property type="match status" value="1"/>
</dbReference>
<dbReference type="InterPro" id="IPR005119">
    <property type="entry name" value="LysR_subst-bd"/>
</dbReference>
<dbReference type="GO" id="GO:0006351">
    <property type="term" value="P:DNA-templated transcription"/>
    <property type="evidence" value="ECO:0007669"/>
    <property type="project" value="TreeGrafter"/>
</dbReference>
<dbReference type="Proteomes" id="UP000199392">
    <property type="component" value="Unassembled WGS sequence"/>
</dbReference>
<reference evidence="7" key="1">
    <citation type="submission" date="2016-10" db="EMBL/GenBank/DDBJ databases">
        <authorList>
            <person name="Varghese N."/>
            <person name="Submissions S."/>
        </authorList>
    </citation>
    <scope>NUCLEOTIDE SEQUENCE [LARGE SCALE GENOMIC DNA]</scope>
    <source>
        <strain evidence="7">DSM 26894</strain>
    </source>
</reference>
<evidence type="ECO:0000313" key="6">
    <source>
        <dbReference type="EMBL" id="SFS90148.1"/>
    </source>
</evidence>
<keyword evidence="4" id="KW-0804">Transcription</keyword>
<dbReference type="InterPro" id="IPR058163">
    <property type="entry name" value="LysR-type_TF_proteobact-type"/>
</dbReference>
<evidence type="ECO:0000313" key="7">
    <source>
        <dbReference type="Proteomes" id="UP000199392"/>
    </source>
</evidence>
<dbReference type="EMBL" id="FOZW01000006">
    <property type="protein sequence ID" value="SFS90148.1"/>
    <property type="molecule type" value="Genomic_DNA"/>
</dbReference>
<dbReference type="AlphaFoldDB" id="A0A1I6TLY9"/>
<name>A0A1I6TLY9_9RHOB</name>
<evidence type="ECO:0000256" key="2">
    <source>
        <dbReference type="ARBA" id="ARBA00023015"/>
    </source>
</evidence>
<keyword evidence="3" id="KW-0238">DNA-binding</keyword>
<evidence type="ECO:0000259" key="5">
    <source>
        <dbReference type="PROSITE" id="PS50931"/>
    </source>
</evidence>
<dbReference type="InterPro" id="IPR036390">
    <property type="entry name" value="WH_DNA-bd_sf"/>
</dbReference>
<dbReference type="OrthoDB" id="7328368at2"/>
<dbReference type="PANTHER" id="PTHR30537">
    <property type="entry name" value="HTH-TYPE TRANSCRIPTIONAL REGULATOR"/>
    <property type="match status" value="1"/>
</dbReference>
<feature type="domain" description="HTH lysR-type" evidence="5">
    <location>
        <begin position="5"/>
        <end position="62"/>
    </location>
</feature>
<comment type="similarity">
    <text evidence="1">Belongs to the LysR transcriptional regulatory family.</text>
</comment>
<dbReference type="STRING" id="311180.SAMN04488050_106176"/>
<dbReference type="GO" id="GO:0003700">
    <property type="term" value="F:DNA-binding transcription factor activity"/>
    <property type="evidence" value="ECO:0007669"/>
    <property type="project" value="InterPro"/>
</dbReference>
<sequence>MSGLPHLRAMQAFEAVGRCGSVRRAAEELGVSSGAISQQVRRIEEHLGVALLERRGRQLELTSWGRVYHAELSKGFAQLAHAGEALARARNSRGFVISSLTTVTNKWLGPRLFEWTAENPGAPVRLVGTEIEPDLTRDNVDFRLYFDDAPPHGQYTELFTDRIVPACAPSLLDGRVLQRPEEIFDFPLLQVVWMESFAAHQVPGWTEWAAYCGVSAPPVPEASALTFALSSSAIDAAVSGRGFVLGQLAMIGEELASGRLVVPFDLRMPLSVPYGLAWDRASLEKPMGRALRDWLVAQGRRQAAICAS</sequence>
<dbReference type="PANTHER" id="PTHR30537:SF74">
    <property type="entry name" value="HTH-TYPE TRANSCRIPTIONAL REGULATOR TRPI"/>
    <property type="match status" value="1"/>
</dbReference>
<accession>A0A1I6TLY9</accession>
<dbReference type="GO" id="GO:0043565">
    <property type="term" value="F:sequence-specific DNA binding"/>
    <property type="evidence" value="ECO:0007669"/>
    <property type="project" value="TreeGrafter"/>
</dbReference>
<protein>
    <submittedName>
        <fullName evidence="6">LysR family transcriptional regulator, glycine cleavage system transcriptional activator</fullName>
    </submittedName>
</protein>
<dbReference type="InterPro" id="IPR000847">
    <property type="entry name" value="LysR_HTH_N"/>
</dbReference>
<dbReference type="Pfam" id="PF03466">
    <property type="entry name" value="LysR_substrate"/>
    <property type="match status" value="1"/>
</dbReference>
<dbReference type="FunFam" id="1.10.10.10:FF:000001">
    <property type="entry name" value="LysR family transcriptional regulator"/>
    <property type="match status" value="1"/>
</dbReference>
<dbReference type="SUPFAM" id="SSF46785">
    <property type="entry name" value="Winged helix' DNA-binding domain"/>
    <property type="match status" value="1"/>
</dbReference>
<dbReference type="Gene3D" id="1.10.10.10">
    <property type="entry name" value="Winged helix-like DNA-binding domain superfamily/Winged helix DNA-binding domain"/>
    <property type="match status" value="1"/>
</dbReference>
<evidence type="ECO:0000256" key="4">
    <source>
        <dbReference type="ARBA" id="ARBA00023163"/>
    </source>
</evidence>
<organism evidence="6 7">
    <name type="scientific">Alloyangia pacifica</name>
    <dbReference type="NCBI Taxonomy" id="311180"/>
    <lineage>
        <taxon>Bacteria</taxon>
        <taxon>Pseudomonadati</taxon>
        <taxon>Pseudomonadota</taxon>
        <taxon>Alphaproteobacteria</taxon>
        <taxon>Rhodobacterales</taxon>
        <taxon>Roseobacteraceae</taxon>
        <taxon>Alloyangia</taxon>
    </lineage>
</organism>
<keyword evidence="7" id="KW-1185">Reference proteome</keyword>
<dbReference type="Gene3D" id="3.40.190.10">
    <property type="entry name" value="Periplasmic binding protein-like II"/>
    <property type="match status" value="2"/>
</dbReference>
<evidence type="ECO:0000256" key="1">
    <source>
        <dbReference type="ARBA" id="ARBA00009437"/>
    </source>
</evidence>
<keyword evidence="2" id="KW-0805">Transcription regulation</keyword>
<dbReference type="RefSeq" id="WP_092425117.1">
    <property type="nucleotide sequence ID" value="NZ_FNCL01000006.1"/>
</dbReference>
<evidence type="ECO:0000256" key="3">
    <source>
        <dbReference type="ARBA" id="ARBA00023125"/>
    </source>
</evidence>
<dbReference type="PRINTS" id="PR00039">
    <property type="entry name" value="HTHLYSR"/>
</dbReference>